<dbReference type="RefSeq" id="XP_067543712.1">
    <property type="nucleotide sequence ID" value="XM_067688524.1"/>
</dbReference>
<reference evidence="8 9" key="1">
    <citation type="submission" date="2016-02" db="EMBL/GenBank/DDBJ databases">
        <title>Discovery of a natural microsporidian pathogen with a broad tissue tropism in Caenorhabditis elegans.</title>
        <authorList>
            <person name="Luallen R.J."/>
            <person name="Reinke A.W."/>
            <person name="Tong L."/>
            <person name="Botts M.R."/>
            <person name="Felix M.-A."/>
            <person name="Troemel E.R."/>
        </authorList>
    </citation>
    <scope>NUCLEOTIDE SEQUENCE [LARGE SCALE GENOMIC DNA]</scope>
    <source>
        <strain evidence="8 9">JUm2807</strain>
    </source>
</reference>
<comment type="similarity">
    <text evidence="2 6">Belongs to the dUTPase family.</text>
</comment>
<dbReference type="GO" id="GO:0006226">
    <property type="term" value="P:dUMP biosynthetic process"/>
    <property type="evidence" value="ECO:0007669"/>
    <property type="project" value="UniProtKB-UniRule"/>
</dbReference>
<dbReference type="UniPathway" id="UPA00610">
    <property type="reaction ID" value="UER00666"/>
</dbReference>
<dbReference type="GO" id="GO:0046081">
    <property type="term" value="P:dUTP catabolic process"/>
    <property type="evidence" value="ECO:0007669"/>
    <property type="project" value="UniProtKB-UniRule"/>
</dbReference>
<dbReference type="SUPFAM" id="SSF51283">
    <property type="entry name" value="dUTPase-like"/>
    <property type="match status" value="1"/>
</dbReference>
<organism evidence="8 9">
    <name type="scientific">Nematocida displodere</name>
    <dbReference type="NCBI Taxonomy" id="1805483"/>
    <lineage>
        <taxon>Eukaryota</taxon>
        <taxon>Fungi</taxon>
        <taxon>Fungi incertae sedis</taxon>
        <taxon>Microsporidia</taxon>
        <taxon>Nematocida</taxon>
    </lineage>
</organism>
<keyword evidence="6" id="KW-0460">Magnesium</keyword>
<evidence type="ECO:0000259" key="7">
    <source>
        <dbReference type="Pfam" id="PF00692"/>
    </source>
</evidence>
<evidence type="ECO:0000313" key="9">
    <source>
        <dbReference type="Proteomes" id="UP000185944"/>
    </source>
</evidence>
<dbReference type="STRING" id="1805483.A0A177EAK6"/>
<dbReference type="NCBIfam" id="NF001862">
    <property type="entry name" value="PRK00601.1"/>
    <property type="match status" value="1"/>
</dbReference>
<dbReference type="Proteomes" id="UP000185944">
    <property type="component" value="Unassembled WGS sequence"/>
</dbReference>
<dbReference type="PANTHER" id="PTHR11241">
    <property type="entry name" value="DEOXYURIDINE 5'-TRIPHOSPHATE NUCLEOTIDOHYDROLASE"/>
    <property type="match status" value="1"/>
</dbReference>
<dbReference type="EC" id="3.6.1.23" evidence="6"/>
<comment type="pathway">
    <text evidence="1 6">Pyrimidine metabolism; dUMP biosynthesis; dUMP from dCTP (dUTP route): step 2/2.</text>
</comment>
<dbReference type="CDD" id="cd07557">
    <property type="entry name" value="trimeric_dUTPase"/>
    <property type="match status" value="1"/>
</dbReference>
<dbReference type="InterPro" id="IPR008181">
    <property type="entry name" value="dUTPase"/>
</dbReference>
<dbReference type="Gene3D" id="2.70.40.10">
    <property type="match status" value="1"/>
</dbReference>
<evidence type="ECO:0000256" key="5">
    <source>
        <dbReference type="ARBA" id="ARBA00023080"/>
    </source>
</evidence>
<evidence type="ECO:0000256" key="3">
    <source>
        <dbReference type="ARBA" id="ARBA00011233"/>
    </source>
</evidence>
<evidence type="ECO:0000313" key="8">
    <source>
        <dbReference type="EMBL" id="OAG28967.1"/>
    </source>
</evidence>
<dbReference type="NCBIfam" id="TIGR00576">
    <property type="entry name" value="dut"/>
    <property type="match status" value="1"/>
</dbReference>
<proteinExistence type="inferred from homology"/>
<dbReference type="VEuPathDB" id="MicrosporidiaDB:NEDG_01106"/>
<protein>
    <recommendedName>
        <fullName evidence="6">Deoxyuridine 5'-triphosphate nucleotidohydrolase</fullName>
        <shortName evidence="6">dUTPase</shortName>
        <ecNumber evidence="6">3.6.1.23</ecNumber>
    </recommendedName>
    <alternativeName>
        <fullName evidence="6">dUTP pyrophosphatase</fullName>
    </alternativeName>
</protein>
<sequence>MTATEASFKVKLLTSTAICPKIATPGSAGYDLYSDETGSILPGERKKVSLGVSFEIPEGFYGQIHSRSGLALKYGLITLGGVIDSDYRGEVSVMLFNSGGIPFGYEKGERIAQMVILRVFTEAAVVSVSVSQTARSVGGFGSTGLR</sequence>
<gene>
    <name evidence="8" type="ORF">NEDG_01106</name>
</gene>
<name>A0A177EAK6_9MICR</name>
<dbReference type="InterPro" id="IPR036157">
    <property type="entry name" value="dUTPase-like_sf"/>
</dbReference>
<comment type="cofactor">
    <cofactor evidence="6">
        <name>Mg(2+)</name>
        <dbReference type="ChEBI" id="CHEBI:18420"/>
    </cofactor>
</comment>
<evidence type="ECO:0000256" key="4">
    <source>
        <dbReference type="ARBA" id="ARBA00022801"/>
    </source>
</evidence>
<comment type="subunit">
    <text evidence="3 6">Homotrimer.</text>
</comment>
<comment type="caution">
    <text evidence="8">The sequence shown here is derived from an EMBL/GenBank/DDBJ whole genome shotgun (WGS) entry which is preliminary data.</text>
</comment>
<feature type="domain" description="dUTPase-like" evidence="7">
    <location>
        <begin position="17"/>
        <end position="144"/>
    </location>
</feature>
<keyword evidence="6" id="KW-0479">Metal-binding</keyword>
<evidence type="ECO:0000256" key="6">
    <source>
        <dbReference type="RuleBase" id="RU367024"/>
    </source>
</evidence>
<keyword evidence="4 6" id="KW-0378">Hydrolase</keyword>
<accession>A0A177EAK6</accession>
<comment type="catalytic activity">
    <reaction evidence="6">
        <text>dUTP + H2O = dUMP + diphosphate + H(+)</text>
        <dbReference type="Rhea" id="RHEA:10248"/>
        <dbReference type="ChEBI" id="CHEBI:15377"/>
        <dbReference type="ChEBI" id="CHEBI:15378"/>
        <dbReference type="ChEBI" id="CHEBI:33019"/>
        <dbReference type="ChEBI" id="CHEBI:61555"/>
        <dbReference type="ChEBI" id="CHEBI:246422"/>
        <dbReference type="EC" id="3.6.1.23"/>
    </reaction>
</comment>
<dbReference type="GO" id="GO:0004170">
    <property type="term" value="F:dUTP diphosphatase activity"/>
    <property type="evidence" value="ECO:0007669"/>
    <property type="project" value="UniProtKB-UniRule"/>
</dbReference>
<dbReference type="EMBL" id="LTDL01000042">
    <property type="protein sequence ID" value="OAG28967.1"/>
    <property type="molecule type" value="Genomic_DNA"/>
</dbReference>
<keyword evidence="9" id="KW-1185">Reference proteome</keyword>
<dbReference type="AlphaFoldDB" id="A0A177EAK6"/>
<dbReference type="InterPro" id="IPR033704">
    <property type="entry name" value="dUTPase_trimeric"/>
</dbReference>
<keyword evidence="5 6" id="KW-0546">Nucleotide metabolism</keyword>
<dbReference type="InterPro" id="IPR029054">
    <property type="entry name" value="dUTPase-like"/>
</dbReference>
<dbReference type="GO" id="GO:0000287">
    <property type="term" value="F:magnesium ion binding"/>
    <property type="evidence" value="ECO:0007669"/>
    <property type="project" value="UniProtKB-UniRule"/>
</dbReference>
<comment type="function">
    <text evidence="6">Involved in nucleotide metabolism via production of dUMP, the immediate precursor of thymidine nucleotides, and decreases the intracellular concentration of dUTP so that uracil cannot be incorporated into DNA.</text>
</comment>
<dbReference type="PANTHER" id="PTHR11241:SF0">
    <property type="entry name" value="DEOXYURIDINE 5'-TRIPHOSPHATE NUCLEOTIDOHYDROLASE"/>
    <property type="match status" value="1"/>
</dbReference>
<evidence type="ECO:0000256" key="1">
    <source>
        <dbReference type="ARBA" id="ARBA00005142"/>
    </source>
</evidence>
<evidence type="ECO:0000256" key="2">
    <source>
        <dbReference type="ARBA" id="ARBA00006581"/>
    </source>
</evidence>
<dbReference type="Pfam" id="PF00692">
    <property type="entry name" value="dUTPase"/>
    <property type="match status" value="1"/>
</dbReference>
<dbReference type="GeneID" id="93647456"/>
<dbReference type="OrthoDB" id="10261072at2759"/>